<keyword evidence="3 6" id="KW-0812">Transmembrane</keyword>
<organism evidence="8 9">
    <name type="scientific">Phenylobacterium haematophilum</name>
    <dbReference type="NCBI Taxonomy" id="98513"/>
    <lineage>
        <taxon>Bacteria</taxon>
        <taxon>Pseudomonadati</taxon>
        <taxon>Pseudomonadota</taxon>
        <taxon>Alphaproteobacteria</taxon>
        <taxon>Caulobacterales</taxon>
        <taxon>Caulobacteraceae</taxon>
        <taxon>Phenylobacterium</taxon>
    </lineage>
</organism>
<dbReference type="RefSeq" id="WP_183769547.1">
    <property type="nucleotide sequence ID" value="NZ_JACIDK010000001.1"/>
</dbReference>
<evidence type="ECO:0000256" key="5">
    <source>
        <dbReference type="ARBA" id="ARBA00023136"/>
    </source>
</evidence>
<comment type="caution">
    <text evidence="8">The sequence shown here is derived from an EMBL/GenBank/DDBJ whole genome shotgun (WGS) entry which is preliminary data.</text>
</comment>
<dbReference type="PANTHER" id="PTHR23505:SF79">
    <property type="entry name" value="PROTEIN SPINSTER"/>
    <property type="match status" value="1"/>
</dbReference>
<dbReference type="InterPro" id="IPR020846">
    <property type="entry name" value="MFS_dom"/>
</dbReference>
<dbReference type="Pfam" id="PF07690">
    <property type="entry name" value="MFS_1"/>
    <property type="match status" value="1"/>
</dbReference>
<comment type="subcellular location">
    <subcellularLocation>
        <location evidence="1">Membrane</location>
        <topology evidence="1">Multi-pass membrane protein</topology>
    </subcellularLocation>
</comment>
<dbReference type="AlphaFoldDB" id="A0A839ZUT8"/>
<feature type="transmembrane region" description="Helical" evidence="6">
    <location>
        <begin position="290"/>
        <end position="310"/>
    </location>
</feature>
<keyword evidence="4 6" id="KW-1133">Transmembrane helix</keyword>
<feature type="transmembrane region" description="Helical" evidence="6">
    <location>
        <begin position="162"/>
        <end position="184"/>
    </location>
</feature>
<evidence type="ECO:0000256" key="3">
    <source>
        <dbReference type="ARBA" id="ARBA00022692"/>
    </source>
</evidence>
<dbReference type="Gene3D" id="1.20.1250.20">
    <property type="entry name" value="MFS general substrate transporter like domains"/>
    <property type="match status" value="2"/>
</dbReference>
<reference evidence="8 9" key="1">
    <citation type="submission" date="2020-08" db="EMBL/GenBank/DDBJ databases">
        <title>Genomic Encyclopedia of Type Strains, Phase IV (KMG-IV): sequencing the most valuable type-strain genomes for metagenomic binning, comparative biology and taxonomic classification.</title>
        <authorList>
            <person name="Goeker M."/>
        </authorList>
    </citation>
    <scope>NUCLEOTIDE SEQUENCE [LARGE SCALE GENOMIC DNA]</scope>
    <source>
        <strain evidence="8 9">DSM 21793</strain>
    </source>
</reference>
<keyword evidence="2" id="KW-0813">Transport</keyword>
<feature type="transmembrane region" description="Helical" evidence="6">
    <location>
        <begin position="384"/>
        <end position="406"/>
    </location>
</feature>
<name>A0A839ZUT8_9CAUL</name>
<dbReference type="InterPro" id="IPR036259">
    <property type="entry name" value="MFS_trans_sf"/>
</dbReference>
<gene>
    <name evidence="8" type="ORF">GGQ61_000236</name>
</gene>
<feature type="transmembrane region" description="Helical" evidence="6">
    <location>
        <begin position="249"/>
        <end position="270"/>
    </location>
</feature>
<keyword evidence="9" id="KW-1185">Reference proteome</keyword>
<dbReference type="InterPro" id="IPR044770">
    <property type="entry name" value="MFS_spinster-like"/>
</dbReference>
<feature type="domain" description="Major facilitator superfamily (MFS) profile" evidence="7">
    <location>
        <begin position="36"/>
        <end position="451"/>
    </location>
</feature>
<dbReference type="CDD" id="cd17328">
    <property type="entry name" value="MFS_spinster_like"/>
    <property type="match status" value="1"/>
</dbReference>
<evidence type="ECO:0000313" key="8">
    <source>
        <dbReference type="EMBL" id="MBB3889539.1"/>
    </source>
</evidence>
<keyword evidence="5 6" id="KW-0472">Membrane</keyword>
<feature type="transmembrane region" description="Helical" evidence="6">
    <location>
        <begin position="204"/>
        <end position="225"/>
    </location>
</feature>
<feature type="transmembrane region" description="Helical" evidence="6">
    <location>
        <begin position="418"/>
        <end position="441"/>
    </location>
</feature>
<dbReference type="PANTHER" id="PTHR23505">
    <property type="entry name" value="SPINSTER"/>
    <property type="match status" value="1"/>
</dbReference>
<accession>A0A839ZUT8</accession>
<feature type="transmembrane region" description="Helical" evidence="6">
    <location>
        <begin position="102"/>
        <end position="122"/>
    </location>
</feature>
<dbReference type="GO" id="GO:0022857">
    <property type="term" value="F:transmembrane transporter activity"/>
    <property type="evidence" value="ECO:0007669"/>
    <property type="project" value="InterPro"/>
</dbReference>
<evidence type="ECO:0000256" key="1">
    <source>
        <dbReference type="ARBA" id="ARBA00004141"/>
    </source>
</evidence>
<dbReference type="SUPFAM" id="SSF103473">
    <property type="entry name" value="MFS general substrate transporter"/>
    <property type="match status" value="1"/>
</dbReference>
<feature type="transmembrane region" description="Helical" evidence="6">
    <location>
        <begin position="322"/>
        <end position="343"/>
    </location>
</feature>
<dbReference type="InterPro" id="IPR011701">
    <property type="entry name" value="MFS"/>
</dbReference>
<feature type="transmembrane region" description="Helical" evidence="6">
    <location>
        <begin position="74"/>
        <end position="95"/>
    </location>
</feature>
<evidence type="ECO:0000313" key="9">
    <source>
        <dbReference type="Proteomes" id="UP000530564"/>
    </source>
</evidence>
<dbReference type="Proteomes" id="UP000530564">
    <property type="component" value="Unassembled WGS sequence"/>
</dbReference>
<evidence type="ECO:0000256" key="2">
    <source>
        <dbReference type="ARBA" id="ARBA00022448"/>
    </source>
</evidence>
<dbReference type="PROSITE" id="PS50850">
    <property type="entry name" value="MFS"/>
    <property type="match status" value="1"/>
</dbReference>
<evidence type="ECO:0000256" key="6">
    <source>
        <dbReference type="SAM" id="Phobius"/>
    </source>
</evidence>
<sequence>MLQSTMSNAARPKDSALGSPAAAAADWPAPARAWTMVLVLMAAYAVGFVDRQILTLLVEPLRRDLGITDTQFSLLSGLAFTLFYTLMGVPLAWLADRGSRRNLIMVSIGVWSAMTAACGLAGSFVSLFAARVGVGIGEAGLSPAAYSMIADSFPPAKRARAMGIYAIGSIAGVGMALIIGGAVIEWASTAPPVSLPLVGTLKGWQIAFMLVSLPGPVLIAAMLFLREPARQGAGAAPSAPLGPYLRRRWLVFTLLAAGYSLVGVVIAAYLTWAPAFLMRAHGWPVGKVGAVYGTILLVGSTLGVLIGGWWTDRFAAAGRKDAVLRVAIIGALGAFPFALAAPMMASGELAAAMLALMCLGFGLTQGLPAVSFQAVTPNRVRARVIALYLLIGNIVAFTVGPTAVALISDHWLKDPAKIGVAVAIVTAVVLPLGVAALIAAIKPYVRASQEETAEASDH</sequence>
<feature type="transmembrane region" description="Helical" evidence="6">
    <location>
        <begin position="349"/>
        <end position="372"/>
    </location>
</feature>
<evidence type="ECO:0000256" key="4">
    <source>
        <dbReference type="ARBA" id="ARBA00022989"/>
    </source>
</evidence>
<proteinExistence type="predicted"/>
<dbReference type="EMBL" id="JACIDK010000001">
    <property type="protein sequence ID" value="MBB3889539.1"/>
    <property type="molecule type" value="Genomic_DNA"/>
</dbReference>
<evidence type="ECO:0000259" key="7">
    <source>
        <dbReference type="PROSITE" id="PS50850"/>
    </source>
</evidence>
<dbReference type="GO" id="GO:0016020">
    <property type="term" value="C:membrane"/>
    <property type="evidence" value="ECO:0007669"/>
    <property type="project" value="UniProtKB-SubCell"/>
</dbReference>
<protein>
    <submittedName>
        <fullName evidence="8">MFS family permease</fullName>
    </submittedName>
</protein>